<dbReference type="InterPro" id="IPR025662">
    <property type="entry name" value="Sigma_54_int_dom_ATP-bd_1"/>
</dbReference>
<evidence type="ECO:0000313" key="4">
    <source>
        <dbReference type="EMBL" id="MFI0793393.1"/>
    </source>
</evidence>
<evidence type="ECO:0000256" key="1">
    <source>
        <dbReference type="ARBA" id="ARBA00022741"/>
    </source>
</evidence>
<dbReference type="Gene3D" id="1.25.40.10">
    <property type="entry name" value="Tetratricopeptide repeat domain"/>
    <property type="match status" value="1"/>
</dbReference>
<dbReference type="InterPro" id="IPR041664">
    <property type="entry name" value="AAA_16"/>
</dbReference>
<dbReference type="PANTHER" id="PTHR16305">
    <property type="entry name" value="TESTICULAR SOLUBLE ADENYLYL CYCLASE"/>
    <property type="match status" value="1"/>
</dbReference>
<dbReference type="InterPro" id="IPR036388">
    <property type="entry name" value="WH-like_DNA-bd_sf"/>
</dbReference>
<name>A0ABW7SI79_9ACTN</name>
<evidence type="ECO:0000313" key="5">
    <source>
        <dbReference type="Proteomes" id="UP001611075"/>
    </source>
</evidence>
<dbReference type="PROSITE" id="PS00675">
    <property type="entry name" value="SIGMA54_INTERACT_1"/>
    <property type="match status" value="1"/>
</dbReference>
<dbReference type="SUPFAM" id="SSF46894">
    <property type="entry name" value="C-terminal effector domain of the bipartite response regulators"/>
    <property type="match status" value="1"/>
</dbReference>
<gene>
    <name evidence="4" type="ORF">ACH4OY_11940</name>
</gene>
<sequence length="983" mass="104921">MASDVDTAPLVGRAGQVATLRSALLDDVGPGQTAAVFLTGESGVGKTRLLREVGDQLRAAGALVLTGGCLDIGDASPLHPLLQALRRFDADLTAAHARTSSAVRGLLQMFAEETGGPDGAGALLERVSRGLHLVAQGRPLVLVLDDLQWVDRSTRQLLLYLLAGLGDLQLSVLGAVRAESLQGAHPLRRVLTELRRLRSVRVLDLAPLDRADTERLAAEIVGGPLGVEAAESVWQRSGGSPFVVEELARDLRDGRDGLSDTVREVFLARVDALPEPAHAVVHAVAAGVEPVAHWLLAEVTRLPEQELIDAVRAAVAHRLLVGDDDGYRLRHRLVAEVLAHELLPAERSALHRRYAEALTSAPAELHQARLAHHWRLAGEPARALPAAVAAAGEAERLHGYAEAHRHWSVALQLAGVQPTGASGATTGASTADGGLDVDCADLLRHAAEAAHHCGEHARALALLEELVTTTADGGAPACALHIRRARYLAAAGRSAPAEAEYRRALAAADCTSRERATAAAHLAELLLHLGRYADAGDRAREALALAAEVDGSVPEVVMASMALGFSEAYLEDPDTGLAVMREALDTAERAGRPEDVACAYLHLAELLTGPLNILEEGVVVARRGAERVAELGLGRTYETRLLAIATNGLFRVGQWAEAEKVVAAALRHRPSGADAVELLLARCRLSVGYGDIEAADRDLEAVATVLAGGGARHVIPLLTLRAGLAMWQGRHDLARQAVQRGLTESRSDDVGILAALVWHGLRAEAEAYASRTVPVDRTAVRRLREVAERVARKSEHAVRSVRDVVDGFLALCDAELSRLDGSDPALWARSVAEWDRRHHPYPAAYSRLRQAEALLARRSRTATAGKLLRQAYQVAQGLGAVPLSTEIRILAGRARVQLEEHGASVEGRSPAGAESASDELAVLTAREREVLAAVAEGLTNKEIGQRLFISERTIGVHVSHIFDKLQVRTRVQASAIFLRNRSE</sequence>
<feature type="domain" description="HTH luxR-type" evidence="3">
    <location>
        <begin position="916"/>
        <end position="981"/>
    </location>
</feature>
<dbReference type="EMBL" id="JBIRPU010000006">
    <property type="protein sequence ID" value="MFI0793393.1"/>
    <property type="molecule type" value="Genomic_DNA"/>
</dbReference>
<dbReference type="Pfam" id="PF13191">
    <property type="entry name" value="AAA_16"/>
    <property type="match status" value="1"/>
</dbReference>
<organism evidence="4 5">
    <name type="scientific">Micromonospora rubida</name>
    <dbReference type="NCBI Taxonomy" id="2697657"/>
    <lineage>
        <taxon>Bacteria</taxon>
        <taxon>Bacillati</taxon>
        <taxon>Actinomycetota</taxon>
        <taxon>Actinomycetes</taxon>
        <taxon>Micromonosporales</taxon>
        <taxon>Micromonosporaceae</taxon>
        <taxon>Micromonospora</taxon>
    </lineage>
</organism>
<dbReference type="SUPFAM" id="SSF48452">
    <property type="entry name" value="TPR-like"/>
    <property type="match status" value="1"/>
</dbReference>
<dbReference type="InterPro" id="IPR000792">
    <property type="entry name" value="Tscrpt_reg_LuxR_C"/>
</dbReference>
<dbReference type="SUPFAM" id="SSF52540">
    <property type="entry name" value="P-loop containing nucleoside triphosphate hydrolases"/>
    <property type="match status" value="1"/>
</dbReference>
<comment type="caution">
    <text evidence="4">The sequence shown here is derived from an EMBL/GenBank/DDBJ whole genome shotgun (WGS) entry which is preliminary data.</text>
</comment>
<evidence type="ECO:0000256" key="2">
    <source>
        <dbReference type="ARBA" id="ARBA00022840"/>
    </source>
</evidence>
<keyword evidence="5" id="KW-1185">Reference proteome</keyword>
<dbReference type="PANTHER" id="PTHR16305:SF35">
    <property type="entry name" value="TRANSCRIPTIONAL ACTIVATOR DOMAIN"/>
    <property type="match status" value="1"/>
</dbReference>
<dbReference type="CDD" id="cd06170">
    <property type="entry name" value="LuxR_C_like"/>
    <property type="match status" value="1"/>
</dbReference>
<reference evidence="4 5" key="1">
    <citation type="submission" date="2024-10" db="EMBL/GenBank/DDBJ databases">
        <title>The Natural Products Discovery Center: Release of the First 8490 Sequenced Strains for Exploring Actinobacteria Biosynthetic Diversity.</title>
        <authorList>
            <person name="Kalkreuter E."/>
            <person name="Kautsar S.A."/>
            <person name="Yang D."/>
            <person name="Bader C.D."/>
            <person name="Teijaro C.N."/>
            <person name="Fluegel L."/>
            <person name="Davis C.M."/>
            <person name="Simpson J.R."/>
            <person name="Lauterbach L."/>
            <person name="Steele A.D."/>
            <person name="Gui C."/>
            <person name="Meng S."/>
            <person name="Li G."/>
            <person name="Viehrig K."/>
            <person name="Ye F."/>
            <person name="Su P."/>
            <person name="Kiefer A.F."/>
            <person name="Nichols A."/>
            <person name="Cepeda A.J."/>
            <person name="Yan W."/>
            <person name="Fan B."/>
            <person name="Jiang Y."/>
            <person name="Adhikari A."/>
            <person name="Zheng C.-J."/>
            <person name="Schuster L."/>
            <person name="Cowan T.M."/>
            <person name="Smanski M.J."/>
            <person name="Chevrette M.G."/>
            <person name="De Carvalho L.P.S."/>
            <person name="Shen B."/>
        </authorList>
    </citation>
    <scope>NUCLEOTIDE SEQUENCE [LARGE SCALE GENOMIC DNA]</scope>
    <source>
        <strain evidence="4 5">NPDC021253</strain>
    </source>
</reference>
<dbReference type="SMART" id="SM00421">
    <property type="entry name" value="HTH_LUXR"/>
    <property type="match status" value="1"/>
</dbReference>
<proteinExistence type="predicted"/>
<dbReference type="Gene3D" id="3.40.50.300">
    <property type="entry name" value="P-loop containing nucleotide triphosphate hydrolases"/>
    <property type="match status" value="1"/>
</dbReference>
<dbReference type="PRINTS" id="PR00038">
    <property type="entry name" value="HTHLUXR"/>
</dbReference>
<accession>A0ABW7SI79</accession>
<keyword evidence="2" id="KW-0067">ATP-binding</keyword>
<protein>
    <submittedName>
        <fullName evidence="4">AAA family ATPase</fullName>
    </submittedName>
</protein>
<dbReference type="PROSITE" id="PS50043">
    <property type="entry name" value="HTH_LUXR_2"/>
    <property type="match status" value="1"/>
</dbReference>
<dbReference type="Proteomes" id="UP001611075">
    <property type="component" value="Unassembled WGS sequence"/>
</dbReference>
<dbReference type="InterPro" id="IPR027417">
    <property type="entry name" value="P-loop_NTPase"/>
</dbReference>
<dbReference type="RefSeq" id="WP_396678783.1">
    <property type="nucleotide sequence ID" value="NZ_JBIRPU010000006.1"/>
</dbReference>
<dbReference type="PROSITE" id="PS00622">
    <property type="entry name" value="HTH_LUXR_1"/>
    <property type="match status" value="1"/>
</dbReference>
<dbReference type="Pfam" id="PF00196">
    <property type="entry name" value="GerE"/>
    <property type="match status" value="1"/>
</dbReference>
<dbReference type="InterPro" id="IPR011990">
    <property type="entry name" value="TPR-like_helical_dom_sf"/>
</dbReference>
<evidence type="ECO:0000259" key="3">
    <source>
        <dbReference type="PROSITE" id="PS50043"/>
    </source>
</evidence>
<dbReference type="Gene3D" id="1.10.10.10">
    <property type="entry name" value="Winged helix-like DNA-binding domain superfamily/Winged helix DNA-binding domain"/>
    <property type="match status" value="1"/>
</dbReference>
<dbReference type="InterPro" id="IPR016032">
    <property type="entry name" value="Sig_transdc_resp-reg_C-effctor"/>
</dbReference>
<keyword evidence="1" id="KW-0547">Nucleotide-binding</keyword>